<dbReference type="OrthoDB" id="2527908at2759"/>
<reference evidence="4" key="1">
    <citation type="submission" date="2020-05" db="EMBL/GenBank/DDBJ databases">
        <title>Mycena genomes resolve the evolution of fungal bioluminescence.</title>
        <authorList>
            <person name="Tsai I.J."/>
        </authorList>
    </citation>
    <scope>NUCLEOTIDE SEQUENCE</scope>
    <source>
        <strain evidence="4">171206Taipei</strain>
    </source>
</reference>
<sequence length="386" mass="40412">MAGNVLLSMLFVFFWGSLVAAAASSTQSQQMFEWGFSDTVSLFVPSIISRSLSFVYLQTGAALPACVPLALFVNPLPLQGAPKSAPRYSPIAPFYLGVYPLGVRGKQLILALVDGRGTSGGVDTKLYTVPDGTSSCLPSTAHGPPAFTLFAARDSNASLQTCAAWSMLITGGTPPLVLTVAATDSSDITNITLGANVREYNYTNRALPGRQMIAAASDSTGKWATGVPFVLTTGSSDITCSNTTSSSAKSASSAGLSSPTVSVNPPPVLPAITSTSKVVIISWAIGGVLVIFGCLLCIYLLLCRRARLRQTKQLPAASVVSPFVDAPESSTSPSSQYQTQMSSIPSLRDVPTPLGASAELPPPYACTTNGNRVPRIGKRRRHSWLT</sequence>
<dbReference type="RefSeq" id="XP_037223905.1">
    <property type="nucleotide sequence ID" value="XM_037358810.1"/>
</dbReference>
<feature type="signal peptide" evidence="3">
    <location>
        <begin position="1"/>
        <end position="21"/>
    </location>
</feature>
<feature type="compositionally biased region" description="Basic residues" evidence="1">
    <location>
        <begin position="375"/>
        <end position="386"/>
    </location>
</feature>
<evidence type="ECO:0000256" key="3">
    <source>
        <dbReference type="SAM" id="SignalP"/>
    </source>
</evidence>
<name>A0A8H6T7J9_9AGAR</name>
<evidence type="ECO:0000256" key="1">
    <source>
        <dbReference type="SAM" id="MobiDB-lite"/>
    </source>
</evidence>
<evidence type="ECO:0000313" key="5">
    <source>
        <dbReference type="Proteomes" id="UP000636479"/>
    </source>
</evidence>
<comment type="caution">
    <text evidence="4">The sequence shown here is derived from an EMBL/GenBank/DDBJ whole genome shotgun (WGS) entry which is preliminary data.</text>
</comment>
<gene>
    <name evidence="4" type="ORF">MIND_00190200</name>
</gene>
<proteinExistence type="predicted"/>
<dbReference type="GeneID" id="59341326"/>
<keyword evidence="2" id="KW-0472">Membrane</keyword>
<keyword evidence="2" id="KW-0812">Transmembrane</keyword>
<accession>A0A8H6T7J9</accession>
<feature type="region of interest" description="Disordered" evidence="1">
    <location>
        <begin position="356"/>
        <end position="386"/>
    </location>
</feature>
<protein>
    <recommendedName>
        <fullName evidence="6">Membrane-associated protein</fullName>
    </recommendedName>
</protein>
<organism evidence="4 5">
    <name type="scientific">Mycena indigotica</name>
    <dbReference type="NCBI Taxonomy" id="2126181"/>
    <lineage>
        <taxon>Eukaryota</taxon>
        <taxon>Fungi</taxon>
        <taxon>Dikarya</taxon>
        <taxon>Basidiomycota</taxon>
        <taxon>Agaricomycotina</taxon>
        <taxon>Agaricomycetes</taxon>
        <taxon>Agaricomycetidae</taxon>
        <taxon>Agaricales</taxon>
        <taxon>Marasmiineae</taxon>
        <taxon>Mycenaceae</taxon>
        <taxon>Mycena</taxon>
    </lineage>
</organism>
<dbReference type="AlphaFoldDB" id="A0A8H6T7J9"/>
<evidence type="ECO:0008006" key="6">
    <source>
        <dbReference type="Google" id="ProtNLM"/>
    </source>
</evidence>
<dbReference type="EMBL" id="JACAZF010000002">
    <property type="protein sequence ID" value="KAF7311797.1"/>
    <property type="molecule type" value="Genomic_DNA"/>
</dbReference>
<feature type="transmembrane region" description="Helical" evidence="2">
    <location>
        <begin position="280"/>
        <end position="302"/>
    </location>
</feature>
<evidence type="ECO:0000256" key="2">
    <source>
        <dbReference type="SAM" id="Phobius"/>
    </source>
</evidence>
<dbReference type="Proteomes" id="UP000636479">
    <property type="component" value="Unassembled WGS sequence"/>
</dbReference>
<keyword evidence="3" id="KW-0732">Signal</keyword>
<keyword evidence="2" id="KW-1133">Transmembrane helix</keyword>
<feature type="chain" id="PRO_5034723725" description="Membrane-associated protein" evidence="3">
    <location>
        <begin position="22"/>
        <end position="386"/>
    </location>
</feature>
<evidence type="ECO:0000313" key="4">
    <source>
        <dbReference type="EMBL" id="KAF7311797.1"/>
    </source>
</evidence>
<keyword evidence="5" id="KW-1185">Reference proteome</keyword>